<comment type="caution">
    <text evidence="2">The sequence shown here is derived from an EMBL/GenBank/DDBJ whole genome shotgun (WGS) entry which is preliminary data.</text>
</comment>
<comment type="similarity">
    <text evidence="1">Belongs to the TolB family.</text>
</comment>
<dbReference type="PANTHER" id="PTHR36842">
    <property type="entry name" value="PROTEIN TOLB HOMOLOG"/>
    <property type="match status" value="1"/>
</dbReference>
<feature type="non-terminal residue" evidence="2">
    <location>
        <position position="1"/>
    </location>
</feature>
<proteinExistence type="inferred from homology"/>
<protein>
    <recommendedName>
        <fullName evidence="4">S9 family peptidase</fullName>
    </recommendedName>
</protein>
<evidence type="ECO:0000256" key="1">
    <source>
        <dbReference type="ARBA" id="ARBA00009820"/>
    </source>
</evidence>
<dbReference type="AlphaFoldDB" id="A0A2M8PAZ5"/>
<dbReference type="Pfam" id="PF07676">
    <property type="entry name" value="PD40"/>
    <property type="match status" value="2"/>
</dbReference>
<accession>A0A2M8PAZ5</accession>
<dbReference type="Proteomes" id="UP000229681">
    <property type="component" value="Unassembled WGS sequence"/>
</dbReference>
<evidence type="ECO:0000313" key="2">
    <source>
        <dbReference type="EMBL" id="PJF34723.1"/>
    </source>
</evidence>
<name>A0A2M8PAZ5_9CHLR</name>
<dbReference type="SUPFAM" id="SSF82171">
    <property type="entry name" value="DPP6 N-terminal domain-like"/>
    <property type="match status" value="1"/>
</dbReference>
<gene>
    <name evidence="2" type="ORF">CUN49_14195</name>
</gene>
<evidence type="ECO:0008006" key="4">
    <source>
        <dbReference type="Google" id="ProtNLM"/>
    </source>
</evidence>
<dbReference type="PANTHER" id="PTHR36842:SF1">
    <property type="entry name" value="PROTEIN TOLB"/>
    <property type="match status" value="1"/>
</dbReference>
<dbReference type="EMBL" id="PGTM01000288">
    <property type="protein sequence ID" value="PJF34723.1"/>
    <property type="molecule type" value="Genomic_DNA"/>
</dbReference>
<evidence type="ECO:0000313" key="3">
    <source>
        <dbReference type="Proteomes" id="UP000229681"/>
    </source>
</evidence>
<dbReference type="Gene3D" id="2.120.10.30">
    <property type="entry name" value="TolB, C-terminal domain"/>
    <property type="match status" value="1"/>
</dbReference>
<sequence length="263" mass="29426">TRQLTNCTPVLARCTAPDWSPDGTRLIYERTELDPAFEWYDRDVPRAWLLNWRDLATAPLLNDSSRLGGTPKWSPDGAQIAAYDRNIGAIAIYELSTGARKLIATLDDVGDYAFHPQDGRFVYAQLIQVAGRFTSVLEMVDLRDPSSGIRRISGEGSAVEDRQPLWKPDGKRLIFTRRVLDGSGIPSAQIYAFDPETEAITPLLQDANYFHGAISLDPSGRYLLMQRVAINTAQPVPSIWILELASGRLWQIAENGFLPRWLP</sequence>
<organism evidence="2 3">
    <name type="scientific">Candidatus Thermofonsia Clade 1 bacterium</name>
    <dbReference type="NCBI Taxonomy" id="2364210"/>
    <lineage>
        <taxon>Bacteria</taxon>
        <taxon>Bacillati</taxon>
        <taxon>Chloroflexota</taxon>
        <taxon>Candidatus Thermofontia</taxon>
        <taxon>Candidatus Thermofonsia Clade 1</taxon>
    </lineage>
</organism>
<reference evidence="2 3" key="1">
    <citation type="submission" date="2017-11" db="EMBL/GenBank/DDBJ databases">
        <title>Evolution of Phototrophy in the Chloroflexi Phylum Driven by Horizontal Gene Transfer.</title>
        <authorList>
            <person name="Ward L.M."/>
            <person name="Hemp J."/>
            <person name="Shih P.M."/>
            <person name="Mcglynn S.E."/>
            <person name="Fischer W."/>
        </authorList>
    </citation>
    <scope>NUCLEOTIDE SEQUENCE [LARGE SCALE GENOMIC DNA]</scope>
    <source>
        <strain evidence="2">JP3_13</strain>
    </source>
</reference>
<dbReference type="InterPro" id="IPR011042">
    <property type="entry name" value="6-blade_b-propeller_TolB-like"/>
</dbReference>
<dbReference type="InterPro" id="IPR011659">
    <property type="entry name" value="WD40"/>
</dbReference>